<dbReference type="PROSITE" id="PS50893">
    <property type="entry name" value="ABC_TRANSPORTER_2"/>
    <property type="match status" value="1"/>
</dbReference>
<dbReference type="SUPFAM" id="SSF52540">
    <property type="entry name" value="P-loop containing nucleoside triphosphate hydrolases"/>
    <property type="match status" value="2"/>
</dbReference>
<accession>A0A1T5EMV3</accession>
<evidence type="ECO:0000259" key="5">
    <source>
        <dbReference type="PROSITE" id="PS50893"/>
    </source>
</evidence>
<dbReference type="STRING" id="241145.SAMN05660776_0095"/>
<dbReference type="Proteomes" id="UP000190230">
    <property type="component" value="Unassembled WGS sequence"/>
</dbReference>
<keyword evidence="7" id="KW-1185">Reference proteome</keyword>
<evidence type="ECO:0000313" key="7">
    <source>
        <dbReference type="Proteomes" id="UP000190230"/>
    </source>
</evidence>
<comment type="similarity">
    <text evidence="1">Belongs to the ABC transporter superfamily.</text>
</comment>
<name>A0A1T5EMV3_9FLAO</name>
<dbReference type="InterPro" id="IPR050153">
    <property type="entry name" value="Metal_Ion_Import_ABC"/>
</dbReference>
<proteinExistence type="inferred from homology"/>
<reference evidence="7" key="1">
    <citation type="submission" date="2017-02" db="EMBL/GenBank/DDBJ databases">
        <authorList>
            <person name="Varghese N."/>
            <person name="Submissions S."/>
        </authorList>
    </citation>
    <scope>NUCLEOTIDE SEQUENCE [LARGE SCALE GENOMIC DNA]</scope>
    <source>
        <strain evidence="7">DSM 23405</strain>
    </source>
</reference>
<dbReference type="RefSeq" id="WP_079722091.1">
    <property type="nucleotide sequence ID" value="NZ_FUYY01000011.1"/>
</dbReference>
<dbReference type="PANTHER" id="PTHR42734">
    <property type="entry name" value="METAL TRANSPORT SYSTEM ATP-BINDING PROTEIN TM_0124-RELATED"/>
    <property type="match status" value="1"/>
</dbReference>
<keyword evidence="2" id="KW-0813">Transport</keyword>
<dbReference type="Gene3D" id="3.40.50.300">
    <property type="entry name" value="P-loop containing nucleotide triphosphate hydrolases"/>
    <property type="match status" value="2"/>
</dbReference>
<feature type="domain" description="ABC transporter" evidence="5">
    <location>
        <begin position="189"/>
        <end position="415"/>
    </location>
</feature>
<dbReference type="GO" id="GO:0005524">
    <property type="term" value="F:ATP binding"/>
    <property type="evidence" value="ECO:0007669"/>
    <property type="project" value="UniProtKB-KW"/>
</dbReference>
<dbReference type="EMBL" id="FUYY01000011">
    <property type="protein sequence ID" value="SKB85030.1"/>
    <property type="molecule type" value="Genomic_DNA"/>
</dbReference>
<dbReference type="OrthoDB" id="9789994at2"/>
<dbReference type="InterPro" id="IPR003439">
    <property type="entry name" value="ABC_transporter-like_ATP-bd"/>
</dbReference>
<dbReference type="SMART" id="SM00382">
    <property type="entry name" value="AAA"/>
    <property type="match status" value="1"/>
</dbReference>
<evidence type="ECO:0000256" key="1">
    <source>
        <dbReference type="ARBA" id="ARBA00005417"/>
    </source>
</evidence>
<evidence type="ECO:0000313" key="6">
    <source>
        <dbReference type="EMBL" id="SKB85030.1"/>
    </source>
</evidence>
<gene>
    <name evidence="6" type="ORF">SAMN05660776_0095</name>
</gene>
<dbReference type="PANTHER" id="PTHR42734:SF17">
    <property type="entry name" value="METAL TRANSPORT SYSTEM ATP-BINDING PROTEIN TM_0124-RELATED"/>
    <property type="match status" value="1"/>
</dbReference>
<dbReference type="AlphaFoldDB" id="A0A1T5EMV3"/>
<protein>
    <submittedName>
        <fullName evidence="6">Molybdate transport system ATP-binding protein</fullName>
    </submittedName>
</protein>
<sequence length="415" mass="46997">MKIKHYGIFGTDFSVKGQWIQQLLIGNAPVELQELQGKKGLLFSRVVLNKFIEEDAKHGNSVLVLDENRSLRTFSSGEKRKALLNYLLDQKPDFLVLDNAFDSLDGTSVKALLSTLERVSAETSIIQLFKRQEDLLPFIGLILNIENEEITNLMSVFEFREAREQIPFSTITTIPPAPDVLSKISEVLVKMNEVSVWYEEKPILTDITWEIRKGDFWQLIGPNGSGKTTLLSMIYGDNPKAYGVDLYLFGSRKGSGESVWEIKKKIGYFSPSLTELFTRRNTVLEMLISGLQDSIGLYQRPRDKEVRLAKAWLEVLEMESFSKAIFTDLSELQQRIILIGRAMIKHPALLILDEPTTSLDDKSALEITSLIKLIARESETAIIFVSHRKEKGLEPKMVYQLIPTENGSKGEILPV</sequence>
<evidence type="ECO:0000256" key="3">
    <source>
        <dbReference type="ARBA" id="ARBA00022741"/>
    </source>
</evidence>
<dbReference type="InterPro" id="IPR027417">
    <property type="entry name" value="P-loop_NTPase"/>
</dbReference>
<organism evidence="6 7">
    <name type="scientific">Salegentibacter holothuriorum</name>
    <dbReference type="NCBI Taxonomy" id="241145"/>
    <lineage>
        <taxon>Bacteria</taxon>
        <taxon>Pseudomonadati</taxon>
        <taxon>Bacteroidota</taxon>
        <taxon>Flavobacteriia</taxon>
        <taxon>Flavobacteriales</taxon>
        <taxon>Flavobacteriaceae</taxon>
        <taxon>Salegentibacter</taxon>
    </lineage>
</organism>
<keyword evidence="4 6" id="KW-0067">ATP-binding</keyword>
<dbReference type="InterPro" id="IPR003593">
    <property type="entry name" value="AAA+_ATPase"/>
</dbReference>
<evidence type="ECO:0000256" key="2">
    <source>
        <dbReference type="ARBA" id="ARBA00022448"/>
    </source>
</evidence>
<keyword evidence="3" id="KW-0547">Nucleotide-binding</keyword>
<dbReference type="GO" id="GO:0016887">
    <property type="term" value="F:ATP hydrolysis activity"/>
    <property type="evidence" value="ECO:0007669"/>
    <property type="project" value="InterPro"/>
</dbReference>
<dbReference type="Pfam" id="PF00005">
    <property type="entry name" value="ABC_tran"/>
    <property type="match status" value="1"/>
</dbReference>
<evidence type="ECO:0000256" key="4">
    <source>
        <dbReference type="ARBA" id="ARBA00022840"/>
    </source>
</evidence>